<dbReference type="Proteomes" id="UP001595764">
    <property type="component" value="Unassembled WGS sequence"/>
</dbReference>
<dbReference type="Pfam" id="PF06810">
    <property type="entry name" value="Phage_scaffold"/>
    <property type="match status" value="1"/>
</dbReference>
<name>A0ABV7QPS6_9PSEU</name>
<evidence type="ECO:0000256" key="1">
    <source>
        <dbReference type="SAM" id="MobiDB-lite"/>
    </source>
</evidence>
<feature type="region of interest" description="Disordered" evidence="1">
    <location>
        <begin position="78"/>
        <end position="106"/>
    </location>
</feature>
<feature type="region of interest" description="Disordered" evidence="1">
    <location>
        <begin position="1"/>
        <end position="53"/>
    </location>
</feature>
<protein>
    <submittedName>
        <fullName evidence="2">Uncharacterized protein</fullName>
    </submittedName>
</protein>
<feature type="compositionally biased region" description="Gly residues" evidence="1">
    <location>
        <begin position="21"/>
        <end position="45"/>
    </location>
</feature>
<keyword evidence="3" id="KW-1185">Reference proteome</keyword>
<comment type="caution">
    <text evidence="2">The sequence shown here is derived from an EMBL/GenBank/DDBJ whole genome shotgun (WGS) entry which is preliminary data.</text>
</comment>
<evidence type="ECO:0000313" key="3">
    <source>
        <dbReference type="Proteomes" id="UP001595764"/>
    </source>
</evidence>
<accession>A0ABV7QPS6</accession>
<organism evidence="2 3">
    <name type="scientific">Amycolatopsis halotolerans</name>
    <dbReference type="NCBI Taxonomy" id="330083"/>
    <lineage>
        <taxon>Bacteria</taxon>
        <taxon>Bacillati</taxon>
        <taxon>Actinomycetota</taxon>
        <taxon>Actinomycetes</taxon>
        <taxon>Pseudonocardiales</taxon>
        <taxon>Pseudonocardiaceae</taxon>
        <taxon>Amycolatopsis</taxon>
    </lineage>
</organism>
<dbReference type="InterPro" id="IPR009636">
    <property type="entry name" value="SCAF"/>
</dbReference>
<feature type="compositionally biased region" description="Basic and acidic residues" evidence="1">
    <location>
        <begin position="166"/>
        <end position="175"/>
    </location>
</feature>
<feature type="region of interest" description="Disordered" evidence="1">
    <location>
        <begin position="166"/>
        <end position="194"/>
    </location>
</feature>
<sequence>MAVKTLNSRFRQFARDADSDGGTGGGGTGGGDGQGTGGTDNGKNGGAEWTPPTKAEYEALQAKLSATNAESAQRRVKIRELEQQHETDAEKAKREADEAAAARYKPTAVKASARAALLEAEAKTDRVAALIGLVNVSALDIDGKGEVTGLDAEVKRVKAEYPEFFKAEGEGEKPRPGRLTAGGKQTTSTEKDPWDIIAARYGG</sequence>
<proteinExistence type="predicted"/>
<feature type="compositionally biased region" description="Polar residues" evidence="1">
    <location>
        <begin position="1"/>
        <end position="10"/>
    </location>
</feature>
<evidence type="ECO:0000313" key="2">
    <source>
        <dbReference type="EMBL" id="MFC3513623.1"/>
    </source>
</evidence>
<gene>
    <name evidence="2" type="ORF">ACFORO_25870</name>
</gene>
<feature type="compositionally biased region" description="Basic and acidic residues" evidence="1">
    <location>
        <begin position="78"/>
        <end position="97"/>
    </location>
</feature>
<dbReference type="EMBL" id="JBHRWI010000030">
    <property type="protein sequence ID" value="MFC3513623.1"/>
    <property type="molecule type" value="Genomic_DNA"/>
</dbReference>
<dbReference type="RefSeq" id="WP_377869038.1">
    <property type="nucleotide sequence ID" value="NZ_JBHMAY010000011.1"/>
</dbReference>
<reference evidence="3" key="1">
    <citation type="journal article" date="2019" name="Int. J. Syst. Evol. Microbiol.">
        <title>The Global Catalogue of Microorganisms (GCM) 10K type strain sequencing project: providing services to taxonomists for standard genome sequencing and annotation.</title>
        <authorList>
            <consortium name="The Broad Institute Genomics Platform"/>
            <consortium name="The Broad Institute Genome Sequencing Center for Infectious Disease"/>
            <person name="Wu L."/>
            <person name="Ma J."/>
        </authorList>
    </citation>
    <scope>NUCLEOTIDE SEQUENCE [LARGE SCALE GENOMIC DNA]</scope>
    <source>
        <strain evidence="3">CGMCC 4.7682</strain>
    </source>
</reference>